<name>A0ABT0TK83_9FLAO</name>
<dbReference type="EMBL" id="JAMLJM010000001">
    <property type="protein sequence ID" value="MCL9807908.1"/>
    <property type="molecule type" value="Genomic_DNA"/>
</dbReference>
<protein>
    <submittedName>
        <fullName evidence="2">FixH family protein</fullName>
    </submittedName>
</protein>
<organism evidence="2 3">
    <name type="scientific">Flavobacterium luminosum</name>
    <dbReference type="NCBI Taxonomy" id="2949086"/>
    <lineage>
        <taxon>Bacteria</taxon>
        <taxon>Pseudomonadati</taxon>
        <taxon>Bacteroidota</taxon>
        <taxon>Flavobacteriia</taxon>
        <taxon>Flavobacteriales</taxon>
        <taxon>Flavobacteriaceae</taxon>
        <taxon>Flavobacterium</taxon>
    </lineage>
</organism>
<accession>A0ABT0TK83</accession>
<gene>
    <name evidence="2" type="ORF">NAT50_00880</name>
</gene>
<dbReference type="Pfam" id="PF13115">
    <property type="entry name" value="YtkA"/>
    <property type="match status" value="1"/>
</dbReference>
<evidence type="ECO:0000313" key="3">
    <source>
        <dbReference type="Proteomes" id="UP001317191"/>
    </source>
</evidence>
<dbReference type="InterPro" id="IPR032693">
    <property type="entry name" value="YtkA-like_dom"/>
</dbReference>
<reference evidence="2 3" key="1">
    <citation type="submission" date="2022-05" db="EMBL/GenBank/DDBJ databases">
        <title>Flavobacterium sp., isolated from activated sludge.</title>
        <authorList>
            <person name="Ran Q."/>
        </authorList>
    </citation>
    <scope>NUCLEOTIDE SEQUENCE [LARGE SCALE GENOMIC DNA]</scope>
    <source>
        <strain evidence="2 3">HXWNR70</strain>
    </source>
</reference>
<evidence type="ECO:0000259" key="1">
    <source>
        <dbReference type="Pfam" id="PF13115"/>
    </source>
</evidence>
<proteinExistence type="predicted"/>
<dbReference type="Proteomes" id="UP001317191">
    <property type="component" value="Unassembled WGS sequence"/>
</dbReference>
<evidence type="ECO:0000313" key="2">
    <source>
        <dbReference type="EMBL" id="MCL9807908.1"/>
    </source>
</evidence>
<keyword evidence="3" id="KW-1185">Reference proteome</keyword>
<dbReference type="RefSeq" id="WP_250590539.1">
    <property type="nucleotide sequence ID" value="NZ_JAMLJM010000001.1"/>
</dbReference>
<feature type="domain" description="YtkA-like" evidence="1">
    <location>
        <begin position="169"/>
        <end position="252"/>
    </location>
</feature>
<comment type="caution">
    <text evidence="2">The sequence shown here is derived from an EMBL/GenBank/DDBJ whole genome shotgun (WGS) entry which is preliminary data.</text>
</comment>
<dbReference type="PROSITE" id="PS51257">
    <property type="entry name" value="PROKAR_LIPOPROTEIN"/>
    <property type="match status" value="1"/>
</dbReference>
<sequence>MKFIFKNVIAALVASLTIVSCNDADDSVKINELEGLTKINEFSNDVHTIELYTNKAGLEQGYNEVMFRIKNKVEGNYVKNATANWLPVMHMTTKSHSCPKSAISKPGNNETLYKGYIVFQMPQNDTEYWDLKIDYAIEGSDYSATSVINVPAAAKRTVTTFTGTDGVKYIMALVAPTAPKVAVNEMKVGVFKMQDMMTFPVVDGYTVKIDPRMPSMGNHGSPNNVNPVQAVQGGLYDGKLSLTMTGYWKINLQLANTTGTVVKGEEITDTVESSSIFFEVEF</sequence>